<comment type="caution">
    <text evidence="1">The sequence shown here is derived from an EMBL/GenBank/DDBJ whole genome shotgun (WGS) entry which is preliminary data.</text>
</comment>
<evidence type="ECO:0000313" key="1">
    <source>
        <dbReference type="EMBL" id="CAG2068763.1"/>
    </source>
</evidence>
<keyword evidence="2" id="KW-1185">Reference proteome</keyword>
<dbReference type="Proteomes" id="UP001153148">
    <property type="component" value="Unassembled WGS sequence"/>
</dbReference>
<dbReference type="EMBL" id="CAJPIN010101529">
    <property type="protein sequence ID" value="CAG2068763.1"/>
    <property type="molecule type" value="Genomic_DNA"/>
</dbReference>
<evidence type="ECO:0000313" key="2">
    <source>
        <dbReference type="Proteomes" id="UP001153148"/>
    </source>
</evidence>
<organism evidence="1 2">
    <name type="scientific">Timema podura</name>
    <name type="common">Walking stick</name>
    <dbReference type="NCBI Taxonomy" id="61482"/>
    <lineage>
        <taxon>Eukaryota</taxon>
        <taxon>Metazoa</taxon>
        <taxon>Ecdysozoa</taxon>
        <taxon>Arthropoda</taxon>
        <taxon>Hexapoda</taxon>
        <taxon>Insecta</taxon>
        <taxon>Pterygota</taxon>
        <taxon>Neoptera</taxon>
        <taxon>Polyneoptera</taxon>
        <taxon>Phasmatodea</taxon>
        <taxon>Timematodea</taxon>
        <taxon>Timematoidea</taxon>
        <taxon>Timematidae</taxon>
        <taxon>Timema</taxon>
    </lineage>
</organism>
<reference evidence="1" key="1">
    <citation type="submission" date="2021-03" db="EMBL/GenBank/DDBJ databases">
        <authorList>
            <person name="Tran Van P."/>
        </authorList>
    </citation>
    <scope>NUCLEOTIDE SEQUENCE</scope>
</reference>
<protein>
    <submittedName>
        <fullName evidence="1">Uncharacterized protein</fullName>
    </submittedName>
</protein>
<sequence>MYVLCRTRVPSHPSGISAYSHEQTGKRGRSRLKCKLWRSGDGYKRLSTDQSCVNADKEVTAQECDSVADTNSHNEELQFMKI</sequence>
<gene>
    <name evidence="1" type="ORF">TPAB3V08_LOCUS15706</name>
</gene>
<accession>A0ABN7PT35</accession>
<name>A0ABN7PT35_TIMPD</name>
<proteinExistence type="predicted"/>